<reference evidence="2 3" key="1">
    <citation type="journal article" date="2020" name="ISME J.">
        <title>Uncovering the hidden diversity of litter-decomposition mechanisms in mushroom-forming fungi.</title>
        <authorList>
            <person name="Floudas D."/>
            <person name="Bentzer J."/>
            <person name="Ahren D."/>
            <person name="Johansson T."/>
            <person name="Persson P."/>
            <person name="Tunlid A."/>
        </authorList>
    </citation>
    <scope>NUCLEOTIDE SEQUENCE [LARGE SCALE GENOMIC DNA]</scope>
    <source>
        <strain evidence="2 3">CBS 291.85</strain>
    </source>
</reference>
<evidence type="ECO:0000313" key="3">
    <source>
        <dbReference type="Proteomes" id="UP000559256"/>
    </source>
</evidence>
<evidence type="ECO:0000256" key="1">
    <source>
        <dbReference type="SAM" id="MobiDB-lite"/>
    </source>
</evidence>
<dbReference type="InterPro" id="IPR022698">
    <property type="entry name" value="OrsD"/>
</dbReference>
<organism evidence="2 3">
    <name type="scientific">Tetrapyrgos nigripes</name>
    <dbReference type="NCBI Taxonomy" id="182062"/>
    <lineage>
        <taxon>Eukaryota</taxon>
        <taxon>Fungi</taxon>
        <taxon>Dikarya</taxon>
        <taxon>Basidiomycota</taxon>
        <taxon>Agaricomycotina</taxon>
        <taxon>Agaricomycetes</taxon>
        <taxon>Agaricomycetidae</taxon>
        <taxon>Agaricales</taxon>
        <taxon>Marasmiineae</taxon>
        <taxon>Marasmiaceae</taxon>
        <taxon>Tetrapyrgos</taxon>
    </lineage>
</organism>
<keyword evidence="3" id="KW-1185">Reference proteome</keyword>
<dbReference type="AlphaFoldDB" id="A0A8H5CLU6"/>
<evidence type="ECO:0000313" key="2">
    <source>
        <dbReference type="EMBL" id="KAF5343291.1"/>
    </source>
</evidence>
<sequence length="645" mass="70571">MYKHQETIIAIIPRKQVQTAVLDECGDLQCPFCCVEPKKNAQKLTAHIQQQHKYDKVSVSITTPQVYQQHLLEKTESAPKTAAEDSVLPSLATAADKPCAAGATSLIWLRSESSSGEGQLALATPLKCLRLQPFSTVSSQSKSHPASPPSTSITHACSPSLHSNSFPAVTSSIPPITHVASQTQNTALASPSSYTERQATTMPSKQLTCDGSASPSSHSIILAPQLKEASLGHWFDGDLSYESDSYHEYQPGLHSGPVIAVQEDDVTMAEQDDTEVGPATQFQPPSPAPSTAEELPAVFTKLQLTINPMYKVLICIDPSCQFVVFPQHLNTHMCTHHKYHMSEEELQSVLNATEAAGIITELSQISTPAACTTQIPGLQLHRNGYACEACGSGSTTSVGFKMQGTFSPYNPQGQRYTRSALQAFFKKGHLFPVVPDCSMLSTEEQLISAHDDMMSKWATDTEVLLQPLENVNEISPMLQVTQWHEYLKPFINTRQKLNKLLAFKKQPSATSTDPLCEMKDVLHTYHKHMVQHAIQCELDPLVCIENYGQQNVSSTTTARQHRLLCKLLYNFLVACARSVDANKGNFALKLDEEDKALIGQLLAAVQCNKGKVLALHKFLYNLGASGLGDKEEEDLDVEPEVSGCP</sequence>
<gene>
    <name evidence="2" type="ORF">D9758_016493</name>
</gene>
<proteinExistence type="predicted"/>
<accession>A0A8H5CLU6</accession>
<feature type="region of interest" description="Disordered" evidence="1">
    <location>
        <begin position="185"/>
        <end position="212"/>
    </location>
</feature>
<dbReference type="Proteomes" id="UP000559256">
    <property type="component" value="Unassembled WGS sequence"/>
</dbReference>
<feature type="region of interest" description="Disordered" evidence="1">
    <location>
        <begin position="138"/>
        <end position="157"/>
    </location>
</feature>
<dbReference type="Pfam" id="PF12013">
    <property type="entry name" value="OrsD"/>
    <property type="match status" value="1"/>
</dbReference>
<dbReference type="EMBL" id="JAACJM010000143">
    <property type="protein sequence ID" value="KAF5343291.1"/>
    <property type="molecule type" value="Genomic_DNA"/>
</dbReference>
<protein>
    <submittedName>
        <fullName evidence="2">Uncharacterized protein</fullName>
    </submittedName>
</protein>
<name>A0A8H5CLU6_9AGAR</name>
<dbReference type="OrthoDB" id="2799352at2759"/>
<comment type="caution">
    <text evidence="2">The sequence shown here is derived from an EMBL/GenBank/DDBJ whole genome shotgun (WGS) entry which is preliminary data.</text>
</comment>